<evidence type="ECO:0000313" key="3">
    <source>
        <dbReference type="EMBL" id="KRK99819.1"/>
    </source>
</evidence>
<reference evidence="3 4" key="1">
    <citation type="journal article" date="2015" name="Genome Announc.">
        <title>Expanding the biotechnology potential of lactobacilli through comparative genomics of 213 strains and associated genera.</title>
        <authorList>
            <person name="Sun Z."/>
            <person name="Harris H.M."/>
            <person name="McCann A."/>
            <person name="Guo C."/>
            <person name="Argimon S."/>
            <person name="Zhang W."/>
            <person name="Yang X."/>
            <person name="Jeffery I.B."/>
            <person name="Cooney J.C."/>
            <person name="Kagawa T.F."/>
            <person name="Liu W."/>
            <person name="Song Y."/>
            <person name="Salvetti E."/>
            <person name="Wrobel A."/>
            <person name="Rasinkangas P."/>
            <person name="Parkhill J."/>
            <person name="Rea M.C."/>
            <person name="O'Sullivan O."/>
            <person name="Ritari J."/>
            <person name="Douillard F.P."/>
            <person name="Paul Ross R."/>
            <person name="Yang R."/>
            <person name="Briner A.E."/>
            <person name="Felis G.E."/>
            <person name="de Vos W.M."/>
            <person name="Barrangou R."/>
            <person name="Klaenhammer T.R."/>
            <person name="Caufield P.W."/>
            <person name="Cui Y."/>
            <person name="Zhang H."/>
            <person name="O'Toole P.W."/>
        </authorList>
    </citation>
    <scope>NUCLEOTIDE SEQUENCE [LARGE SCALE GENOMIC DNA]</scope>
    <source>
        <strain evidence="3 4">DSM 19909</strain>
    </source>
</reference>
<dbReference type="PATRIC" id="fig|1423776.4.peg.2207"/>
<evidence type="ECO:0000313" key="4">
    <source>
        <dbReference type="Proteomes" id="UP000051160"/>
    </source>
</evidence>
<evidence type="ECO:0000256" key="1">
    <source>
        <dbReference type="PIRSR" id="PIRSR613078-1"/>
    </source>
</evidence>
<dbReference type="InterPro" id="IPR050275">
    <property type="entry name" value="PGM_Phosphatase"/>
</dbReference>
<dbReference type="PANTHER" id="PTHR48100:SF1">
    <property type="entry name" value="HISTIDINE PHOSPHATASE FAMILY PROTEIN-RELATED"/>
    <property type="match status" value="1"/>
</dbReference>
<protein>
    <submittedName>
        <fullName evidence="3">Phosphoglycerate mutase</fullName>
    </submittedName>
</protein>
<dbReference type="SMART" id="SM00855">
    <property type="entry name" value="PGAM"/>
    <property type="match status" value="1"/>
</dbReference>
<evidence type="ECO:0000256" key="2">
    <source>
        <dbReference type="PIRSR" id="PIRSR613078-2"/>
    </source>
</evidence>
<dbReference type="GO" id="GO:0016791">
    <property type="term" value="F:phosphatase activity"/>
    <property type="evidence" value="ECO:0007669"/>
    <property type="project" value="TreeGrafter"/>
</dbReference>
<dbReference type="SUPFAM" id="SSF53254">
    <property type="entry name" value="Phosphoglycerate mutase-like"/>
    <property type="match status" value="1"/>
</dbReference>
<feature type="active site" description="Proton donor/acceptor" evidence="1">
    <location>
        <position position="85"/>
    </location>
</feature>
<feature type="binding site" evidence="2">
    <location>
        <begin position="8"/>
        <end position="15"/>
    </location>
    <ligand>
        <name>substrate</name>
    </ligand>
</feature>
<name>A0A0R1LVV8_9LACO</name>
<sequence length="203" mass="22941">MTDFYFIRHGQTQANAMGLKQGTINSEITQLTPTGEQQAQQLHDHFDIGFADQVVVSPLDRTRRTAAIVNQTAQLPVEVDDRLLEISYGSWDGRQNAELERDHPEVFDPVLHDVLPSYTTLATDGESFGHVVNRVRTFMNEYATRQPNGKIIAVTHGFTVKAAVLAALDPTNVMTLPEPENTSVTKISLIDGRYYVWFYNRRY</sequence>
<dbReference type="CDD" id="cd07067">
    <property type="entry name" value="HP_PGM_like"/>
    <property type="match status" value="1"/>
</dbReference>
<dbReference type="STRING" id="1423776.FD04_GL002180"/>
<dbReference type="AlphaFoldDB" id="A0A0R1LVV8"/>
<feature type="binding site" evidence="2">
    <location>
        <begin position="85"/>
        <end position="88"/>
    </location>
    <ligand>
        <name>substrate</name>
    </ligand>
</feature>
<comment type="caution">
    <text evidence="3">The sequence shown here is derived from an EMBL/GenBank/DDBJ whole genome shotgun (WGS) entry which is preliminary data.</text>
</comment>
<feature type="binding site" evidence="2">
    <location>
        <position position="61"/>
    </location>
    <ligand>
        <name>substrate</name>
    </ligand>
</feature>
<organism evidence="3 4">
    <name type="scientific">Secundilactobacillus odoratitofui DSM 19909 = JCM 15043</name>
    <dbReference type="NCBI Taxonomy" id="1423776"/>
    <lineage>
        <taxon>Bacteria</taxon>
        <taxon>Bacillati</taxon>
        <taxon>Bacillota</taxon>
        <taxon>Bacilli</taxon>
        <taxon>Lactobacillales</taxon>
        <taxon>Lactobacillaceae</taxon>
        <taxon>Secundilactobacillus</taxon>
    </lineage>
</organism>
<gene>
    <name evidence="3" type="ORF">FD04_GL002180</name>
</gene>
<keyword evidence="4" id="KW-1185">Reference proteome</keyword>
<dbReference type="InterPro" id="IPR013078">
    <property type="entry name" value="His_Pase_superF_clade-1"/>
</dbReference>
<dbReference type="EMBL" id="AZEE01000002">
    <property type="protein sequence ID" value="KRK99819.1"/>
    <property type="molecule type" value="Genomic_DNA"/>
</dbReference>
<proteinExistence type="predicted"/>
<dbReference type="PANTHER" id="PTHR48100">
    <property type="entry name" value="BROAD-SPECIFICITY PHOSPHATASE YOR283W-RELATED"/>
    <property type="match status" value="1"/>
</dbReference>
<dbReference type="Proteomes" id="UP000051160">
    <property type="component" value="Unassembled WGS sequence"/>
</dbReference>
<dbReference type="GO" id="GO:0005737">
    <property type="term" value="C:cytoplasm"/>
    <property type="evidence" value="ECO:0007669"/>
    <property type="project" value="TreeGrafter"/>
</dbReference>
<dbReference type="RefSeq" id="WP_054702581.1">
    <property type="nucleotide sequence ID" value="NZ_AZEE01000002.1"/>
</dbReference>
<accession>A0A0R1LVV8</accession>
<dbReference type="InterPro" id="IPR029033">
    <property type="entry name" value="His_PPase_superfam"/>
</dbReference>
<dbReference type="Gene3D" id="3.40.50.1240">
    <property type="entry name" value="Phosphoglycerate mutase-like"/>
    <property type="match status" value="1"/>
</dbReference>
<dbReference type="Pfam" id="PF00300">
    <property type="entry name" value="His_Phos_1"/>
    <property type="match status" value="1"/>
</dbReference>
<dbReference type="OrthoDB" id="9782128at2"/>
<feature type="active site" description="Tele-phosphohistidine intermediate" evidence="1">
    <location>
        <position position="9"/>
    </location>
</feature>